<organism evidence="3 5">
    <name type="scientific">Gibberella zeae (strain ATCC MYA-4620 / CBS 123657 / FGSC 9075 / NRRL 31084 / PH-1)</name>
    <name type="common">Wheat head blight fungus</name>
    <name type="synonym">Fusarium graminearum</name>
    <dbReference type="NCBI Taxonomy" id="229533"/>
    <lineage>
        <taxon>Eukaryota</taxon>
        <taxon>Fungi</taxon>
        <taxon>Dikarya</taxon>
        <taxon>Ascomycota</taxon>
        <taxon>Pezizomycotina</taxon>
        <taxon>Sordariomycetes</taxon>
        <taxon>Hypocreomycetidae</taxon>
        <taxon>Hypocreales</taxon>
        <taxon>Nectriaceae</taxon>
        <taxon>Fusarium</taxon>
    </lineage>
</organism>
<feature type="domain" description="NACHT" evidence="2">
    <location>
        <begin position="92"/>
        <end position="306"/>
    </location>
</feature>
<reference evidence="3 5" key="3">
    <citation type="journal article" date="2015" name="BMC Genomics">
        <title>The completed genome sequence of the pathogenic ascomycete fungus Fusarium graminearum.</title>
        <authorList>
            <person name="King R."/>
            <person name="Urban M."/>
            <person name="Hammond-Kosack M.C."/>
            <person name="Hassani-Pak K."/>
            <person name="Hammond-Kosack K.E."/>
        </authorList>
    </citation>
    <scope>NUCLEOTIDE SEQUENCE [LARGE SCALE GENOMIC DNA]</scope>
    <source>
        <strain evidence="5">ATCC MYA-4620 / CBS 123657 / FGSC 9075 / NRRL 31084 / PH-1</strain>
        <strain evidence="3">PH-1</strain>
    </source>
</reference>
<dbReference type="PROSITE" id="PS50837">
    <property type="entry name" value="NACHT"/>
    <property type="match status" value="1"/>
</dbReference>
<accession>I1RV79</accession>
<dbReference type="SUPFAM" id="SSF52540">
    <property type="entry name" value="P-loop containing nucleoside triphosphate hydrolases"/>
    <property type="match status" value="1"/>
</dbReference>
<reference evidence="4 5" key="2">
    <citation type="journal article" date="2010" name="Nature">
        <title>Comparative genomics reveals mobile pathogenicity chromosomes in Fusarium.</title>
        <authorList>
            <person name="Ma L.J."/>
            <person name="van der Does H.C."/>
            <person name="Borkovich K.A."/>
            <person name="Coleman J.J."/>
            <person name="Daboussi M.J."/>
            <person name="Di Pietro A."/>
            <person name="Dufresne M."/>
            <person name="Freitag M."/>
            <person name="Grabherr M."/>
            <person name="Henrissat B."/>
            <person name="Houterman P.M."/>
            <person name="Kang S."/>
            <person name="Shim W.B."/>
            <person name="Woloshuk C."/>
            <person name="Xie X."/>
            <person name="Xu J.R."/>
            <person name="Antoniw J."/>
            <person name="Baker S.E."/>
            <person name="Bluhm B.H."/>
            <person name="Breakspear A."/>
            <person name="Brown D.W."/>
            <person name="Butchko R.A."/>
            <person name="Chapman S."/>
            <person name="Coulson R."/>
            <person name="Coutinho P.M."/>
            <person name="Danchin E.G."/>
            <person name="Diener A."/>
            <person name="Gale L.R."/>
            <person name="Gardiner D.M."/>
            <person name="Goff S."/>
            <person name="Hammond-Kosack K.E."/>
            <person name="Hilburn K."/>
            <person name="Hua-Van A."/>
            <person name="Jonkers W."/>
            <person name="Kazan K."/>
            <person name="Kodira C.D."/>
            <person name="Koehrsen M."/>
            <person name="Kumar L."/>
            <person name="Lee Y.H."/>
            <person name="Li L."/>
            <person name="Manners J.M."/>
            <person name="Miranda-Saavedra D."/>
            <person name="Mukherjee M."/>
            <person name="Park G."/>
            <person name="Park J."/>
            <person name="Park S.Y."/>
            <person name="Proctor R.H."/>
            <person name="Regev A."/>
            <person name="Ruiz-Roldan M.C."/>
            <person name="Sain D."/>
            <person name="Sakthikumar S."/>
            <person name="Sykes S."/>
            <person name="Schwartz D.C."/>
            <person name="Turgeon B.G."/>
            <person name="Wapinski I."/>
            <person name="Yoder O."/>
            <person name="Young S."/>
            <person name="Zeng Q."/>
            <person name="Zhou S."/>
            <person name="Galagan J."/>
            <person name="Cuomo C.A."/>
            <person name="Kistler H.C."/>
            <person name="Rep M."/>
        </authorList>
    </citation>
    <scope>GENOME REANNOTATION</scope>
    <source>
        <strain evidence="5">ATCC MYA-4620 / CBS 123657 / FGSC 9075 / NRRL 31084 / PH-1</strain>
        <strain evidence="4">PH-1 / ATCC MYA-4620 / FGSC 9075 / NRRL 31084</strain>
    </source>
</reference>
<dbReference type="SMR" id="I1RV79"/>
<evidence type="ECO:0000313" key="4">
    <source>
        <dbReference type="EnsemblFungi" id="CEF76413"/>
    </source>
</evidence>
<evidence type="ECO:0000259" key="2">
    <source>
        <dbReference type="PROSITE" id="PS50837"/>
    </source>
</evidence>
<keyword evidence="1" id="KW-0677">Repeat</keyword>
<name>I1RV79_GIBZE</name>
<dbReference type="InterPro" id="IPR011047">
    <property type="entry name" value="Quinoprotein_ADH-like_sf"/>
</dbReference>
<dbReference type="Gene3D" id="3.40.50.300">
    <property type="entry name" value="P-loop containing nucleotide triphosphate hydrolases"/>
    <property type="match status" value="1"/>
</dbReference>
<gene>
    <name evidence="4" type="primary">FG08144.1</name>
    <name evidence="3" type="ORF">FGRAMPH1_01T09221</name>
</gene>
<dbReference type="SUPFAM" id="SSF82171">
    <property type="entry name" value="DPP6 N-terminal domain-like"/>
    <property type="match status" value="1"/>
</dbReference>
<dbReference type="InterPro" id="IPR027417">
    <property type="entry name" value="P-loop_NTPase"/>
</dbReference>
<dbReference type="SUPFAM" id="SSF50998">
    <property type="entry name" value="Quinoprotein alcohol dehydrogenase-like"/>
    <property type="match status" value="1"/>
</dbReference>
<dbReference type="Pfam" id="PF24883">
    <property type="entry name" value="NPHP3_N"/>
    <property type="match status" value="1"/>
</dbReference>
<dbReference type="InterPro" id="IPR007111">
    <property type="entry name" value="NACHT_NTPase"/>
</dbReference>
<dbReference type="Gene3D" id="2.130.10.10">
    <property type="entry name" value="YVTN repeat-like/Quinoprotein amine dehydrogenase"/>
    <property type="match status" value="2"/>
</dbReference>
<dbReference type="EnsemblFungi" id="CEF76413">
    <property type="protein sequence ID" value="CEF76413"/>
    <property type="gene ID" value="FGRRES_08144"/>
</dbReference>
<sequence length="1238" mass="141714">MDSNTCNTLQSLSVAGASRVQVGNNYNTTHNYNGESDQDDTKKLLESLHSTDPRHDKKNIEQTNNHLLREAYVWILQNPEFLSWRDKNHGSQLLWIRGDPGKGKTMLLCGIIDELRPSTRLENSESHISLSYFFCQATNSALNNATAVIRGLIYLLVVQQPCLLSHLRANIHWDSRVAIEDLFRKIVADPVLEEAYLIVDALDECREDLEFLLEMLSSPIPRIKWIVSSRNRVEIKEALKQSSSRLALSLELNEESVSQAVRHFIDHRTRDLARKKKLKAEVAQKVYRHLIQHANGTFLWVGLVCQRLTRCREWEISRQLLQLPKGLNELYARMMEQIRTSESCDSYIRLLAIVSTVFRPLTISELMAMEPLEVDEESICDFIRECGSFLTTRDTTILFVHQSAKDFLLEKSSELLFQSGLAQHHYALFQRSIDVLVVLRKDMYDLKYPGVSLDEAIRNRPEPDPIDGLVYGLVFWVDHLREATEVSSKDNAELQKTFAKTVYGFLCDKFLFWLEALGLCHNPSIAGKALMSVKKLLAIYTSGLLFSPQKSLIRNLSKESTLSFVKRGPKVDENWSPILGVFEASPYSRIDSMVFSSMGDMVVMTTSDSQLLIWNVNDGYMHKDSRYNNTEWLRLSPDLQLLAFITTQNVLEICELKSGNTLWAVRNIDPDVQAMEFAPDSQWLAVCHSNNLYLYARGGELCQSWTLGSEFTSNESYGLSYSSKSDLLLCSRMFSERGIAVFDMRTGIRYKFPGVFSGGPFYADDNDERDNSDKEAFAKDRRVGPICNAKFVPNASLVMVTDEYGGMFLWDFSNMRCKKWFWDGNSVGCFAYSHAEVWMVITSSNNFFLVDRDQGIVLHQFYLPDHIGDFQEIQVSYDNKKIAARSRCIAWLLDVQTGQADRPKKRKSRILDDGVTIAYIGDVTTIEIENPITEVTSTLDIRNTVNGWVGKMTVSPDGQLFAYSSYPKHWRSPTSIYIWDLKRNSLRFRVEVSERVIHMAISPIVADEDQWLAVCTSSKLILWDVNTAQVHLSITSPNKLERPYAKAFFHGTWMGVIWKSQRRKDLFVRYDIKTGQRLSQMDIPRFHDHGDQSLSPNEAGVHCAVIDIDKRGLSFIDDSALWTENGVLYFDRILDNLVNRSETGKSEILEIDGQVDQKLPVITPSIHGYGYSANWEWIIFDGRPLIWLPQQYRLRGFYWLMSIGHHHVISKYEGGIYCIVFNNDAADGLRRAMSHLSI</sequence>
<evidence type="ECO:0000313" key="3">
    <source>
        <dbReference type="EMBL" id="CEF76413.1"/>
    </source>
</evidence>
<reference evidence="4" key="4">
    <citation type="submission" date="2017-01" db="UniProtKB">
        <authorList>
            <consortium name="EnsemblFungi"/>
        </authorList>
    </citation>
    <scope>IDENTIFICATION</scope>
    <source>
        <strain evidence="4">PH-1 / ATCC MYA-4620 / FGSC 9075 / NRRL 31084</strain>
    </source>
</reference>
<dbReference type="PANTHER" id="PTHR10039:SF14">
    <property type="entry name" value="NACHT DOMAIN-CONTAINING PROTEIN"/>
    <property type="match status" value="1"/>
</dbReference>
<dbReference type="eggNOG" id="KOG0266">
    <property type="taxonomic scope" value="Eukaryota"/>
</dbReference>
<dbReference type="STRING" id="229533.I1RV79"/>
<dbReference type="RefSeq" id="XP_011320669.1">
    <property type="nucleotide sequence ID" value="XM_011322367.1"/>
</dbReference>
<dbReference type="VEuPathDB" id="FungiDB:FGRAMPH1_01G09221"/>
<dbReference type="Proteomes" id="UP000070720">
    <property type="component" value="Chromosome 2"/>
</dbReference>
<dbReference type="HOGENOM" id="CLU_000288_6_16_1"/>
<dbReference type="InterPro" id="IPR031351">
    <property type="entry name" value="NWD2_N"/>
</dbReference>
<proteinExistence type="predicted"/>
<dbReference type="InParanoid" id="I1RV79"/>
<dbReference type="KEGG" id="fgr:FGSG_08144"/>
<evidence type="ECO:0000313" key="5">
    <source>
        <dbReference type="Proteomes" id="UP000070720"/>
    </source>
</evidence>
<dbReference type="Pfam" id="PF17108">
    <property type="entry name" value="HET-S"/>
    <property type="match status" value="1"/>
</dbReference>
<dbReference type="PANTHER" id="PTHR10039">
    <property type="entry name" value="AMELOGENIN"/>
    <property type="match status" value="1"/>
</dbReference>
<dbReference type="AlphaFoldDB" id="I1RV79"/>
<dbReference type="OrthoDB" id="538223at2759"/>
<dbReference type="EMBL" id="HG970333">
    <property type="protein sequence ID" value="CEF76413.1"/>
    <property type="molecule type" value="Genomic_DNA"/>
</dbReference>
<evidence type="ECO:0000256" key="1">
    <source>
        <dbReference type="ARBA" id="ARBA00022737"/>
    </source>
</evidence>
<reference evidence="4 5" key="1">
    <citation type="journal article" date="2007" name="Science">
        <title>The Fusarium graminearum genome reveals a link between localized polymorphism and pathogen specialization.</title>
        <authorList>
            <person name="Cuomo C.A."/>
            <person name="Gueldener U."/>
            <person name="Xu J.-R."/>
            <person name="Trail F."/>
            <person name="Turgeon B.G."/>
            <person name="Di Pietro A."/>
            <person name="Walton J.D."/>
            <person name="Ma L.-J."/>
            <person name="Baker S.E."/>
            <person name="Rep M."/>
            <person name="Adam G."/>
            <person name="Antoniw J."/>
            <person name="Baldwin T."/>
            <person name="Calvo S.E."/>
            <person name="Chang Y.-L."/>
            <person name="DeCaprio D."/>
            <person name="Gale L.R."/>
            <person name="Gnerre S."/>
            <person name="Goswami R.S."/>
            <person name="Hammond-Kosack K."/>
            <person name="Harris L.J."/>
            <person name="Hilburn K."/>
            <person name="Kennell J.C."/>
            <person name="Kroken S."/>
            <person name="Magnuson J.K."/>
            <person name="Mannhaupt G."/>
            <person name="Mauceli E.W."/>
            <person name="Mewes H.-W."/>
            <person name="Mitterbauer R."/>
            <person name="Muehlbauer G."/>
            <person name="Muensterkoetter M."/>
            <person name="Nelson D."/>
            <person name="O'Donnell K."/>
            <person name="Ouellet T."/>
            <person name="Qi W."/>
            <person name="Quesneville H."/>
            <person name="Roncero M.I.G."/>
            <person name="Seong K.-Y."/>
            <person name="Tetko I.V."/>
            <person name="Urban M."/>
            <person name="Waalwijk C."/>
            <person name="Ward T.J."/>
            <person name="Yao J."/>
            <person name="Birren B.W."/>
            <person name="Kistler H.C."/>
        </authorList>
    </citation>
    <scope>NUCLEOTIDE SEQUENCE [LARGE SCALE GENOMIC DNA]</scope>
    <source>
        <strain evidence="5">ATCC MYA-4620 / CBS 123657 / FGSC 9075 / NRRL 31084 / PH-1</strain>
        <strain evidence="4">PH-1 / ATCC MYA-4620 / FGSC 9075 / NRRL 31084</strain>
    </source>
</reference>
<accession>A0A098DBW2</accession>
<protein>
    <submittedName>
        <fullName evidence="3">Chromosome 2, complete genome</fullName>
    </submittedName>
</protein>
<dbReference type="InterPro" id="IPR056884">
    <property type="entry name" value="NPHP3-like_N"/>
</dbReference>
<dbReference type="InterPro" id="IPR015943">
    <property type="entry name" value="WD40/YVTN_repeat-like_dom_sf"/>
</dbReference>
<keyword evidence="5" id="KW-1185">Reference proteome</keyword>